<protein>
    <submittedName>
        <fullName evidence="1">Uncharacterized protein</fullName>
    </submittedName>
</protein>
<dbReference type="AlphaFoldDB" id="A0A1S8X6W8"/>
<keyword evidence="2" id="KW-1185">Reference proteome</keyword>
<dbReference type="Proteomes" id="UP000243686">
    <property type="component" value="Unassembled WGS sequence"/>
</dbReference>
<reference evidence="1 2" key="1">
    <citation type="submission" date="2015-03" db="EMBL/GenBank/DDBJ databases">
        <title>Draft genome of the nematode, Opisthorchis viverrini.</title>
        <authorList>
            <person name="Mitreva M."/>
        </authorList>
    </citation>
    <scope>NUCLEOTIDE SEQUENCE [LARGE SCALE GENOMIC DNA]</scope>
    <source>
        <strain evidence="1">Khon Kaen</strain>
    </source>
</reference>
<organism evidence="1 2">
    <name type="scientific">Opisthorchis viverrini</name>
    <name type="common">Southeast Asian liver fluke</name>
    <dbReference type="NCBI Taxonomy" id="6198"/>
    <lineage>
        <taxon>Eukaryota</taxon>
        <taxon>Metazoa</taxon>
        <taxon>Spiralia</taxon>
        <taxon>Lophotrochozoa</taxon>
        <taxon>Platyhelminthes</taxon>
        <taxon>Trematoda</taxon>
        <taxon>Digenea</taxon>
        <taxon>Opisthorchiida</taxon>
        <taxon>Opisthorchiata</taxon>
        <taxon>Opisthorchiidae</taxon>
        <taxon>Opisthorchis</taxon>
    </lineage>
</organism>
<evidence type="ECO:0000313" key="2">
    <source>
        <dbReference type="Proteomes" id="UP000243686"/>
    </source>
</evidence>
<accession>A0A1S8X6W8</accession>
<evidence type="ECO:0000313" key="1">
    <source>
        <dbReference type="EMBL" id="OON22431.1"/>
    </source>
</evidence>
<sequence>MDLSWVFLTRDAELVILMSVCSIQKSCKKFFSRLVLYSRCLTLLIANVIHTMKHQIWTLVLQSALMSLSQNVTASFKGFSLNFTILAFYAFIGSLEGKHTGAHYHPAQVHQYSQKAVLRLVSSRLHKAVRYGLLLSRLLLNFPFSLIVEETLAVFNATDMKHIIWENFEDLEYTDYVIPFPDVGRPHVDEVNHRTLKACSGFLQRRDL</sequence>
<dbReference type="EMBL" id="KV891774">
    <property type="protein sequence ID" value="OON22431.1"/>
    <property type="molecule type" value="Genomic_DNA"/>
</dbReference>
<proteinExistence type="predicted"/>
<name>A0A1S8X6W8_OPIVI</name>
<gene>
    <name evidence="1" type="ORF">X801_01670</name>
</gene>